<keyword evidence="6" id="KW-0804">Transcription</keyword>
<dbReference type="VEuPathDB" id="FungiDB:H257_04721"/>
<dbReference type="GO" id="GO:0006325">
    <property type="term" value="P:chromatin organization"/>
    <property type="evidence" value="ECO:0007669"/>
    <property type="project" value="UniProtKB-KW"/>
</dbReference>
<protein>
    <submittedName>
        <fullName evidence="11">Uncharacterized protein</fullName>
    </submittedName>
</protein>
<evidence type="ECO:0000256" key="1">
    <source>
        <dbReference type="ARBA" id="ARBA00004123"/>
    </source>
</evidence>
<feature type="region of interest" description="Disordered" evidence="9">
    <location>
        <begin position="235"/>
        <end position="316"/>
    </location>
</feature>
<dbReference type="PANTHER" id="PTHR13476">
    <property type="entry name" value="CHROMATIN MODIFICATION-RELATED PROTEIN MEAF6"/>
    <property type="match status" value="1"/>
</dbReference>
<dbReference type="RefSeq" id="XP_009827635.1">
    <property type="nucleotide sequence ID" value="XM_009829333.1"/>
</dbReference>
<reference evidence="11" key="1">
    <citation type="submission" date="2013-12" db="EMBL/GenBank/DDBJ databases">
        <title>The Genome Sequence of Aphanomyces astaci APO3.</title>
        <authorList>
            <consortium name="The Broad Institute Genomics Platform"/>
            <person name="Russ C."/>
            <person name="Tyler B."/>
            <person name="van West P."/>
            <person name="Dieguez-Uribeondo J."/>
            <person name="Young S.K."/>
            <person name="Zeng Q."/>
            <person name="Gargeya S."/>
            <person name="Fitzgerald M."/>
            <person name="Abouelleil A."/>
            <person name="Alvarado L."/>
            <person name="Chapman S.B."/>
            <person name="Gainer-Dewar J."/>
            <person name="Goldberg J."/>
            <person name="Griggs A."/>
            <person name="Gujja S."/>
            <person name="Hansen M."/>
            <person name="Howarth C."/>
            <person name="Imamovic A."/>
            <person name="Ireland A."/>
            <person name="Larimer J."/>
            <person name="McCowan C."/>
            <person name="Murphy C."/>
            <person name="Pearson M."/>
            <person name="Poon T.W."/>
            <person name="Priest M."/>
            <person name="Roberts A."/>
            <person name="Saif S."/>
            <person name="Shea T."/>
            <person name="Sykes S."/>
            <person name="Wortman J."/>
            <person name="Nusbaum C."/>
            <person name="Birren B."/>
        </authorList>
    </citation>
    <scope>NUCLEOTIDE SEQUENCE [LARGE SCALE GENOMIC DNA]</scope>
    <source>
        <strain evidence="11">APO3</strain>
    </source>
</reference>
<evidence type="ECO:0000256" key="3">
    <source>
        <dbReference type="ARBA" id="ARBA00022853"/>
    </source>
</evidence>
<evidence type="ECO:0000256" key="6">
    <source>
        <dbReference type="ARBA" id="ARBA00023163"/>
    </source>
</evidence>
<feature type="compositionally biased region" description="Basic and acidic residues" evidence="9">
    <location>
        <begin position="391"/>
        <end position="401"/>
    </location>
</feature>
<dbReference type="GeneID" id="20806717"/>
<dbReference type="AlphaFoldDB" id="W4GV99"/>
<evidence type="ECO:0000256" key="7">
    <source>
        <dbReference type="ARBA" id="ARBA00023242"/>
    </source>
</evidence>
<evidence type="ECO:0000256" key="2">
    <source>
        <dbReference type="ARBA" id="ARBA00010916"/>
    </source>
</evidence>
<keyword evidence="5 8" id="KW-0175">Coiled coil</keyword>
<feature type="compositionally biased region" description="Basic and acidic residues" evidence="9">
    <location>
        <begin position="422"/>
        <end position="431"/>
    </location>
</feature>
<evidence type="ECO:0000256" key="4">
    <source>
        <dbReference type="ARBA" id="ARBA00023015"/>
    </source>
</evidence>
<keyword evidence="3" id="KW-0156">Chromatin regulator</keyword>
<feature type="coiled-coil region" evidence="8">
    <location>
        <begin position="468"/>
        <end position="495"/>
    </location>
</feature>
<feature type="compositionally biased region" description="Polar residues" evidence="9">
    <location>
        <begin position="246"/>
        <end position="260"/>
    </location>
</feature>
<organism evidence="11">
    <name type="scientific">Aphanomyces astaci</name>
    <name type="common">Crayfish plague agent</name>
    <dbReference type="NCBI Taxonomy" id="112090"/>
    <lineage>
        <taxon>Eukaryota</taxon>
        <taxon>Sar</taxon>
        <taxon>Stramenopiles</taxon>
        <taxon>Oomycota</taxon>
        <taxon>Saprolegniomycetes</taxon>
        <taxon>Saprolegniales</taxon>
        <taxon>Verrucalvaceae</taxon>
        <taxon>Aphanomyces</taxon>
    </lineage>
</organism>
<comment type="subcellular location">
    <subcellularLocation>
        <location evidence="1">Nucleus</location>
    </subcellularLocation>
</comment>
<accession>W4GV99</accession>
<feature type="compositionally biased region" description="Polar residues" evidence="9">
    <location>
        <begin position="303"/>
        <end position="316"/>
    </location>
</feature>
<dbReference type="InterPro" id="IPR015418">
    <property type="entry name" value="Eaf6"/>
</dbReference>
<dbReference type="Pfam" id="PF09340">
    <property type="entry name" value="NuA4"/>
    <property type="match status" value="1"/>
</dbReference>
<dbReference type="EMBL" id="KI913121">
    <property type="protein sequence ID" value="ETV82964.1"/>
    <property type="molecule type" value="Genomic_DNA"/>
</dbReference>
<feature type="region of interest" description="Disordered" evidence="9">
    <location>
        <begin position="349"/>
        <end position="442"/>
    </location>
</feature>
<keyword evidence="7" id="KW-0539">Nucleus</keyword>
<gene>
    <name evidence="11" type="ORF">H257_04721</name>
</gene>
<evidence type="ECO:0000256" key="5">
    <source>
        <dbReference type="ARBA" id="ARBA00023054"/>
    </source>
</evidence>
<evidence type="ECO:0000256" key="8">
    <source>
        <dbReference type="SAM" id="Coils"/>
    </source>
</evidence>
<keyword evidence="4" id="KW-0805">Transcription regulation</keyword>
<dbReference type="GO" id="GO:0000123">
    <property type="term" value="C:histone acetyltransferase complex"/>
    <property type="evidence" value="ECO:0007669"/>
    <property type="project" value="InterPro"/>
</dbReference>
<sequence length="595" mass="65707">MARTSTRRRCLGMQCCPIKRSSCLKWKTPKRDTGNLWATSMASLAFFPRIYGYNSSPNCLVRLAFSAKQVGLGCWEAKGYHDVVESDERSCSDGAPVKAILNPLNGWFAWYSVHFPANSFAAQQCLNWDVRRIVFNWRDYWMVLTFWTCFPLYGLYHSAKLVLLLRRMKLIQTTRVVEAMDSAVQAARESTKPSKIKTATVVKCRCKSRRCSDCQQCVKCQCYCNGPPQRPLRPLDGAKKSPVPQSPMSSEGNFTSNTVASRRRATRNIEPELPKQPAKNSPDDDATTPLSRTPSPQRPDNHPSVSEPETMSTTNGPAKVWAKLTCRCKARRCAECTACSKCSCTCGGNTGSPTSAAKRKVVESPAKLPPPSKKSKVAKSTTPRRPSRHGKPVEIDTHESTNETQAGAVRRRRSPRGVSVPKSKEDADHDPPAATDSIPHAHDDEITSTTAAAALKMDEETRKMDEELKAWMGKRSDEQEELTQLERQIYELEGAYLRRSQHAGNIVKGYADANVFVAEMAKDELQDPPPNEVVDAQRVFSLSSTTSPAEPPLHVATAAATETAAVAAPPVDVPNHSVVDRARTLSQELAEADEV</sequence>
<evidence type="ECO:0000256" key="10">
    <source>
        <dbReference type="SAM" id="Phobius"/>
    </source>
</evidence>
<proteinExistence type="inferred from homology"/>
<dbReference type="OrthoDB" id="74706at2759"/>
<dbReference type="STRING" id="112090.W4GV99"/>
<dbReference type="GO" id="GO:0005634">
    <property type="term" value="C:nucleus"/>
    <property type="evidence" value="ECO:0007669"/>
    <property type="project" value="UniProtKB-SubCell"/>
</dbReference>
<feature type="transmembrane region" description="Helical" evidence="10">
    <location>
        <begin position="140"/>
        <end position="159"/>
    </location>
</feature>
<keyword evidence="10" id="KW-0812">Transmembrane</keyword>
<name>W4GV99_APHAT</name>
<evidence type="ECO:0000313" key="11">
    <source>
        <dbReference type="EMBL" id="ETV82964.1"/>
    </source>
</evidence>
<keyword evidence="10" id="KW-0472">Membrane</keyword>
<keyword evidence="10" id="KW-1133">Transmembrane helix</keyword>
<comment type="similarity">
    <text evidence="2">Belongs to the EAF6 family.</text>
</comment>
<evidence type="ECO:0000256" key="9">
    <source>
        <dbReference type="SAM" id="MobiDB-lite"/>
    </source>
</evidence>